<proteinExistence type="inferred from homology"/>
<evidence type="ECO:0000313" key="7">
    <source>
        <dbReference type="Proteomes" id="UP000182715"/>
    </source>
</evidence>
<dbReference type="InterPro" id="IPR006059">
    <property type="entry name" value="SBP"/>
</dbReference>
<evidence type="ECO:0000256" key="4">
    <source>
        <dbReference type="ARBA" id="ARBA00022764"/>
    </source>
</evidence>
<evidence type="ECO:0000313" key="6">
    <source>
        <dbReference type="EMBL" id="CRY99503.1"/>
    </source>
</evidence>
<dbReference type="Pfam" id="PF13416">
    <property type="entry name" value="SBP_bac_8"/>
    <property type="match status" value="1"/>
</dbReference>
<protein>
    <recommendedName>
        <fullName evidence="5">Putrescine-binding periplasmic protein</fullName>
    </recommendedName>
</protein>
<keyword evidence="4 5" id="KW-0574">Periplasm</keyword>
<dbReference type="PANTHER" id="PTHR30222">
    <property type="entry name" value="SPERMIDINE/PUTRESCINE-BINDING PERIPLASMIC PROTEIN"/>
    <property type="match status" value="1"/>
</dbReference>
<accession>A0A0H5QV38</accession>
<evidence type="ECO:0000256" key="2">
    <source>
        <dbReference type="ARBA" id="ARBA00022448"/>
    </source>
</evidence>
<keyword evidence="2 5" id="KW-0813">Transport</keyword>
<organism evidence="6 7">
    <name type="scientific">Neisseria meningitidis serogroup B</name>
    <dbReference type="NCBI Taxonomy" id="491"/>
    <lineage>
        <taxon>Bacteria</taxon>
        <taxon>Pseudomonadati</taxon>
        <taxon>Pseudomonadota</taxon>
        <taxon>Betaproteobacteria</taxon>
        <taxon>Neisseriales</taxon>
        <taxon>Neisseriaceae</taxon>
        <taxon>Neisseria</taxon>
    </lineage>
</organism>
<comment type="similarity">
    <text evidence="5">Belongs to the bacterial solute-binding protein PotD/PotF family.</text>
</comment>
<dbReference type="GO" id="GO:0019808">
    <property type="term" value="F:polyamine binding"/>
    <property type="evidence" value="ECO:0007669"/>
    <property type="project" value="InterPro"/>
</dbReference>
<dbReference type="AlphaFoldDB" id="A0A0H5QV38"/>
<evidence type="ECO:0000256" key="5">
    <source>
        <dbReference type="PIRNR" id="PIRNR019574"/>
    </source>
</evidence>
<dbReference type="Proteomes" id="UP000182715">
    <property type="component" value="Unassembled WGS sequence"/>
</dbReference>
<sequence>MQAARPSLQCFLFLNERSKTMKKTLVAAAILSLALTACGGGNDTAAQAPSAKPEAEQSGKLNIYNWSDYVDPETVAAFEKETGIKTRSDYYDSNETLEAKVLTGKSGYDLTAPSIANVGRQIKAGAYQKIDKAQIPHYSNIDKDLLKMMEAVDPGNEYAVPYFWGINTLAINTRQVQKALGTDKLPENEWDLVFNPEYTAKLKSCGISYFDSAIEQIPLALHYLGKDPNSENPEDIKAAVDMMKAVRGDVKRFSSSGYIDDMAAGNLCAAIGYGGDLNIAKTRAEEAANGVEIKVLTPKTGVGVWVDSFMIPRDAQNVANAHRYIDYTLLPEVAAKNGSFVTYAPASRPARELMDEKYTSDASIFPNKELMEKSFIVSPKSAESAKLGVKLWQGLKAGK</sequence>
<dbReference type="EMBL" id="CVTF01000072">
    <property type="protein sequence ID" value="CRY99503.1"/>
    <property type="molecule type" value="Genomic_DNA"/>
</dbReference>
<dbReference type="PANTHER" id="PTHR30222:SF12">
    <property type="entry name" value="NORSPERMIDINE SENSOR"/>
    <property type="match status" value="1"/>
</dbReference>
<dbReference type="GO" id="GO:0042597">
    <property type="term" value="C:periplasmic space"/>
    <property type="evidence" value="ECO:0007669"/>
    <property type="project" value="UniProtKB-SubCell"/>
</dbReference>
<dbReference type="PIRSF" id="PIRSF019574">
    <property type="entry name" value="Periplasmic_polyamine_BP"/>
    <property type="match status" value="1"/>
</dbReference>
<dbReference type="CDD" id="cd13659">
    <property type="entry name" value="PBP2_PotF"/>
    <property type="match status" value="1"/>
</dbReference>
<comment type="subcellular location">
    <subcellularLocation>
        <location evidence="1 5">Periplasm</location>
    </subcellularLocation>
</comment>
<reference evidence="6 7" key="1">
    <citation type="submission" date="2014-11" db="EMBL/GenBank/DDBJ databases">
        <authorList>
            <person name="Diene M.Seydina."/>
        </authorList>
    </citation>
    <scope>NUCLEOTIDE SEQUENCE [LARGE SCALE GENOMIC DNA]</scope>
    <source>
        <strain evidence="6 7">Neisseria meningitidis CHUV</strain>
    </source>
</reference>
<comment type="function">
    <text evidence="5">Required for the activity of the bacterial periplasmic transport system of putrescine.</text>
</comment>
<name>A0A0H5QV38_NEIMI</name>
<dbReference type="Gene3D" id="3.40.190.10">
    <property type="entry name" value="Periplasmic binding protein-like II"/>
    <property type="match status" value="2"/>
</dbReference>
<evidence type="ECO:0000256" key="3">
    <source>
        <dbReference type="ARBA" id="ARBA00022729"/>
    </source>
</evidence>
<evidence type="ECO:0000256" key="1">
    <source>
        <dbReference type="ARBA" id="ARBA00004418"/>
    </source>
</evidence>
<dbReference type="InterPro" id="IPR001188">
    <property type="entry name" value="Sperm_putr-bd"/>
</dbReference>
<dbReference type="SUPFAM" id="SSF53850">
    <property type="entry name" value="Periplasmic binding protein-like II"/>
    <property type="match status" value="1"/>
</dbReference>
<dbReference type="PRINTS" id="PR00909">
    <property type="entry name" value="SPERMDNBNDNG"/>
</dbReference>
<keyword evidence="3" id="KW-0732">Signal</keyword>
<dbReference type="GO" id="GO:0015846">
    <property type="term" value="P:polyamine transport"/>
    <property type="evidence" value="ECO:0007669"/>
    <property type="project" value="InterPro"/>
</dbReference>